<organism evidence="1 2">
    <name type="scientific">Armillaria solidipes</name>
    <dbReference type="NCBI Taxonomy" id="1076256"/>
    <lineage>
        <taxon>Eukaryota</taxon>
        <taxon>Fungi</taxon>
        <taxon>Dikarya</taxon>
        <taxon>Basidiomycota</taxon>
        <taxon>Agaricomycotina</taxon>
        <taxon>Agaricomycetes</taxon>
        <taxon>Agaricomycetidae</taxon>
        <taxon>Agaricales</taxon>
        <taxon>Marasmiineae</taxon>
        <taxon>Physalacriaceae</taxon>
        <taxon>Armillaria</taxon>
    </lineage>
</organism>
<accession>A0A2H3C5T8</accession>
<evidence type="ECO:0008006" key="3">
    <source>
        <dbReference type="Google" id="ProtNLM"/>
    </source>
</evidence>
<protein>
    <recommendedName>
        <fullName evidence="3">F-box domain-containing protein</fullName>
    </recommendedName>
</protein>
<name>A0A2H3C5T8_9AGAR</name>
<dbReference type="EMBL" id="KZ293425">
    <property type="protein sequence ID" value="PBK70666.1"/>
    <property type="molecule type" value="Genomic_DNA"/>
</dbReference>
<evidence type="ECO:0000313" key="2">
    <source>
        <dbReference type="Proteomes" id="UP000218334"/>
    </source>
</evidence>
<reference evidence="2" key="1">
    <citation type="journal article" date="2017" name="Nat. Ecol. Evol.">
        <title>Genome expansion and lineage-specific genetic innovations in the forest pathogenic fungi Armillaria.</title>
        <authorList>
            <person name="Sipos G."/>
            <person name="Prasanna A.N."/>
            <person name="Walter M.C."/>
            <person name="O'Connor E."/>
            <person name="Balint B."/>
            <person name="Krizsan K."/>
            <person name="Kiss B."/>
            <person name="Hess J."/>
            <person name="Varga T."/>
            <person name="Slot J."/>
            <person name="Riley R."/>
            <person name="Boka B."/>
            <person name="Rigling D."/>
            <person name="Barry K."/>
            <person name="Lee J."/>
            <person name="Mihaltcheva S."/>
            <person name="LaButti K."/>
            <person name="Lipzen A."/>
            <person name="Waldron R."/>
            <person name="Moloney N.M."/>
            <person name="Sperisen C."/>
            <person name="Kredics L."/>
            <person name="Vagvoelgyi C."/>
            <person name="Patrignani A."/>
            <person name="Fitzpatrick D."/>
            <person name="Nagy I."/>
            <person name="Doyle S."/>
            <person name="Anderson J.B."/>
            <person name="Grigoriev I.V."/>
            <person name="Gueldener U."/>
            <person name="Muensterkoetter M."/>
            <person name="Nagy L.G."/>
        </authorList>
    </citation>
    <scope>NUCLEOTIDE SEQUENCE [LARGE SCALE GENOMIC DNA]</scope>
    <source>
        <strain evidence="2">28-4</strain>
    </source>
</reference>
<proteinExistence type="predicted"/>
<dbReference type="AlphaFoldDB" id="A0A2H3C5T8"/>
<sequence>MSMSCRHCGFIDVLPTDPLPQNTKTSDSLVSQILRGQRSLLDSDHALLNADIVELERQQSLYAAQLEEIRLRQHAVLKALESRKSIYAPIRRLPRDILIEIFHSVCDSWWQEENRPWSLRLPLHSLDVSGPLWVLSRVCGLWRDTLHSSPASWARKLVVRQPFSKYALELLHTYLEHTGEHRLNLQIFCSNPAGGDEILSLLVQSCQRWKNLSIKVDKLHMPFFESISHLPELQTIDIDIYDYVTDYRSDMFLSAPQLWRASVRWHGIHQIRLLSGITHYSGTITCPEDLRLLSQLSKLRICHLWMTPPTQDVPEVTVAQLTHLYVGNLSVLSVISAPLLSSLTIAPDIQPSSSSPHGSIPRFLHRSRCHLESLSIGKAMFISSADSSIFALEACSTVSRLKLELPPWMLFCVVEVLTSPSVLPNLRHLILCLSEHSEDQWDTILDMVRSRRDTGMLKLVEVQSEKEWFEYFWDEDMRALGRDDFEMRVAKWDPPRQDHRYLLGMF</sequence>
<dbReference type="InterPro" id="IPR032675">
    <property type="entry name" value="LRR_dom_sf"/>
</dbReference>
<gene>
    <name evidence="1" type="ORF">ARMSODRAFT_973970</name>
</gene>
<dbReference type="STRING" id="1076256.A0A2H3C5T8"/>
<dbReference type="Proteomes" id="UP000218334">
    <property type="component" value="Unassembled WGS sequence"/>
</dbReference>
<evidence type="ECO:0000313" key="1">
    <source>
        <dbReference type="EMBL" id="PBK70666.1"/>
    </source>
</evidence>
<keyword evidence="2" id="KW-1185">Reference proteome</keyword>
<dbReference type="SUPFAM" id="SSF52047">
    <property type="entry name" value="RNI-like"/>
    <property type="match status" value="1"/>
</dbReference>
<dbReference type="Gene3D" id="3.80.10.10">
    <property type="entry name" value="Ribonuclease Inhibitor"/>
    <property type="match status" value="1"/>
</dbReference>